<feature type="transmembrane region" description="Helical" evidence="1">
    <location>
        <begin position="244"/>
        <end position="266"/>
    </location>
</feature>
<name>A0ABU6Q886_9FABA</name>
<gene>
    <name evidence="2" type="ORF">PIB30_019203</name>
</gene>
<dbReference type="EMBL" id="JASCZI010000059">
    <property type="protein sequence ID" value="MED6107976.1"/>
    <property type="molecule type" value="Genomic_DNA"/>
</dbReference>
<organism evidence="2 3">
    <name type="scientific">Stylosanthes scabra</name>
    <dbReference type="NCBI Taxonomy" id="79078"/>
    <lineage>
        <taxon>Eukaryota</taxon>
        <taxon>Viridiplantae</taxon>
        <taxon>Streptophyta</taxon>
        <taxon>Embryophyta</taxon>
        <taxon>Tracheophyta</taxon>
        <taxon>Spermatophyta</taxon>
        <taxon>Magnoliopsida</taxon>
        <taxon>eudicotyledons</taxon>
        <taxon>Gunneridae</taxon>
        <taxon>Pentapetalae</taxon>
        <taxon>rosids</taxon>
        <taxon>fabids</taxon>
        <taxon>Fabales</taxon>
        <taxon>Fabaceae</taxon>
        <taxon>Papilionoideae</taxon>
        <taxon>50 kb inversion clade</taxon>
        <taxon>dalbergioids sensu lato</taxon>
        <taxon>Dalbergieae</taxon>
        <taxon>Pterocarpus clade</taxon>
        <taxon>Stylosanthes</taxon>
    </lineage>
</organism>
<feature type="transmembrane region" description="Helical" evidence="1">
    <location>
        <begin position="208"/>
        <end position="232"/>
    </location>
</feature>
<feature type="transmembrane region" description="Helical" evidence="1">
    <location>
        <begin position="71"/>
        <end position="91"/>
    </location>
</feature>
<reference evidence="2 3" key="1">
    <citation type="journal article" date="2023" name="Plants (Basel)">
        <title>Bridging the Gap: Combining Genomics and Transcriptomics Approaches to Understand Stylosanthes scabra, an Orphan Legume from the Brazilian Caatinga.</title>
        <authorList>
            <person name="Ferreira-Neto J.R.C."/>
            <person name="da Silva M.D."/>
            <person name="Binneck E."/>
            <person name="de Melo N.F."/>
            <person name="da Silva R.H."/>
            <person name="de Melo A.L.T.M."/>
            <person name="Pandolfi V."/>
            <person name="Bustamante F.O."/>
            <person name="Brasileiro-Vidal A.C."/>
            <person name="Benko-Iseppon A.M."/>
        </authorList>
    </citation>
    <scope>NUCLEOTIDE SEQUENCE [LARGE SCALE GENOMIC DNA]</scope>
    <source>
        <tissue evidence="2">Leaves</tissue>
    </source>
</reference>
<feature type="transmembrane region" description="Helical" evidence="1">
    <location>
        <begin position="133"/>
        <end position="158"/>
    </location>
</feature>
<feature type="transmembrane region" description="Helical" evidence="1">
    <location>
        <begin position="278"/>
        <end position="299"/>
    </location>
</feature>
<feature type="transmembrane region" description="Helical" evidence="1">
    <location>
        <begin position="16"/>
        <end position="35"/>
    </location>
</feature>
<keyword evidence="3" id="KW-1185">Reference proteome</keyword>
<keyword evidence="1" id="KW-1133">Transmembrane helix</keyword>
<feature type="transmembrane region" description="Helical" evidence="1">
    <location>
        <begin position="311"/>
        <end position="330"/>
    </location>
</feature>
<keyword evidence="1" id="KW-0812">Transmembrane</keyword>
<comment type="caution">
    <text evidence="2">The sequence shown here is derived from an EMBL/GenBank/DDBJ whole genome shotgun (WGS) entry which is preliminary data.</text>
</comment>
<sequence>MAPLHFLTEELRGWEFLIGFAAGVLGFIFIIPRMIRKETWRLVAGIASSVVGLLCYALSSSFNDLFGSWKWWNIILYITFSLMVLLLVSSAKSWQNLSFLHHKAHVTMYLFMGSTTIYSFFSDRSQKGKPDAFNLVSCAAFAIMSFSCGFTELVYFFSALVTSQLMKIDLLFGFTGMCFSYFLVIYPRTGTPVEPSYIVITQSTKQRAWKLLIVASTEISIVCLALSCYFKFNFLSGDLMSPSPLKILFLIGFFIYSSLLSNIVLFGETGRHLIVPHFNLHAGYLLICLALMSSCLALFPDALSASMKQDPYFLASAAAFCVPVLGLPKPQPQGLHMVAMKVYIFLAGSLIALVLLVNVWLCFVGIGLSFLPFIFHLYLDATPQSNNEDLYQVMITELASPPPYSNNNDQAAVVIEVELASLQSNSESHHQLQEVTEIHVVPQFSEDEVHHRS</sequence>
<feature type="transmembrane region" description="Helical" evidence="1">
    <location>
        <begin position="42"/>
        <end position="59"/>
    </location>
</feature>
<proteinExistence type="predicted"/>
<evidence type="ECO:0000313" key="2">
    <source>
        <dbReference type="EMBL" id="MED6107976.1"/>
    </source>
</evidence>
<keyword evidence="1" id="KW-0472">Membrane</keyword>
<dbReference type="Proteomes" id="UP001341840">
    <property type="component" value="Unassembled WGS sequence"/>
</dbReference>
<feature type="transmembrane region" description="Helical" evidence="1">
    <location>
        <begin position="170"/>
        <end position="188"/>
    </location>
</feature>
<protein>
    <submittedName>
        <fullName evidence="2">Uncharacterized protein</fullName>
    </submittedName>
</protein>
<accession>A0ABU6Q886</accession>
<evidence type="ECO:0000313" key="3">
    <source>
        <dbReference type="Proteomes" id="UP001341840"/>
    </source>
</evidence>
<feature type="transmembrane region" description="Helical" evidence="1">
    <location>
        <begin position="103"/>
        <end position="121"/>
    </location>
</feature>
<evidence type="ECO:0000256" key="1">
    <source>
        <dbReference type="SAM" id="Phobius"/>
    </source>
</evidence>
<feature type="transmembrane region" description="Helical" evidence="1">
    <location>
        <begin position="342"/>
        <end position="375"/>
    </location>
</feature>